<accession>A0ABT4Q4A1</accession>
<keyword evidence="3" id="KW-1185">Reference proteome</keyword>
<comment type="caution">
    <text evidence="2">The sequence shown here is derived from an EMBL/GenBank/DDBJ whole genome shotgun (WGS) entry which is preliminary data.</text>
</comment>
<feature type="region of interest" description="Disordered" evidence="1">
    <location>
        <begin position="37"/>
        <end position="75"/>
    </location>
</feature>
<evidence type="ECO:0000256" key="1">
    <source>
        <dbReference type="SAM" id="MobiDB-lite"/>
    </source>
</evidence>
<sequence length="75" mass="8388">MVPGLNPLEPEDMNVEVFCMGADIRLFCREFKDITTGKESDHTQEAPQLGEQPHMLTTQTTVQRHSLSGQSGERS</sequence>
<dbReference type="Proteomes" id="UP001527882">
    <property type="component" value="Unassembled WGS sequence"/>
</dbReference>
<gene>
    <name evidence="2" type="ORF">O9H85_04310</name>
</gene>
<evidence type="ECO:0000313" key="2">
    <source>
        <dbReference type="EMBL" id="MCZ8511666.1"/>
    </source>
</evidence>
<protein>
    <submittedName>
        <fullName evidence="2">Uncharacterized protein</fullName>
    </submittedName>
</protein>
<organism evidence="2 3">
    <name type="scientific">Paenibacillus gyeongsangnamensis</name>
    <dbReference type="NCBI Taxonomy" id="3388067"/>
    <lineage>
        <taxon>Bacteria</taxon>
        <taxon>Bacillati</taxon>
        <taxon>Bacillota</taxon>
        <taxon>Bacilli</taxon>
        <taxon>Bacillales</taxon>
        <taxon>Paenibacillaceae</taxon>
        <taxon>Paenibacillus</taxon>
    </lineage>
</organism>
<dbReference type="RefSeq" id="WP_269880061.1">
    <property type="nucleotide sequence ID" value="NZ_JAQAGZ010000002.1"/>
</dbReference>
<proteinExistence type="predicted"/>
<reference evidence="2 3" key="1">
    <citation type="submission" date="2022-12" db="EMBL/GenBank/DDBJ databases">
        <title>Draft genome sequence of Paenibacillus sp. dW9.</title>
        <authorList>
            <person name="Choi E.-W."/>
            <person name="Kim D.-U."/>
        </authorList>
    </citation>
    <scope>NUCLEOTIDE SEQUENCE [LARGE SCALE GENOMIC DNA]</scope>
    <source>
        <strain evidence="3">dW9</strain>
    </source>
</reference>
<feature type="compositionally biased region" description="Polar residues" evidence="1">
    <location>
        <begin position="55"/>
        <end position="75"/>
    </location>
</feature>
<dbReference type="EMBL" id="JAQAGZ010000002">
    <property type="protein sequence ID" value="MCZ8511666.1"/>
    <property type="molecule type" value="Genomic_DNA"/>
</dbReference>
<name>A0ABT4Q4A1_9BACL</name>
<evidence type="ECO:0000313" key="3">
    <source>
        <dbReference type="Proteomes" id="UP001527882"/>
    </source>
</evidence>